<dbReference type="EMBL" id="VOGW01000028">
    <property type="protein sequence ID" value="TWV56417.1"/>
    <property type="molecule type" value="Genomic_DNA"/>
</dbReference>
<feature type="chain" id="PRO_5022986563" evidence="1">
    <location>
        <begin position="30"/>
        <end position="126"/>
    </location>
</feature>
<evidence type="ECO:0000313" key="3">
    <source>
        <dbReference type="Proteomes" id="UP000320481"/>
    </source>
</evidence>
<protein>
    <submittedName>
        <fullName evidence="2">Uncharacterized protein</fullName>
    </submittedName>
</protein>
<comment type="caution">
    <text evidence="2">The sequence shown here is derived from an EMBL/GenBank/DDBJ whole genome shotgun (WGS) entry which is preliminary data.</text>
</comment>
<organism evidence="2 3">
    <name type="scientific">Streptomyces misionensis</name>
    <dbReference type="NCBI Taxonomy" id="67331"/>
    <lineage>
        <taxon>Bacteria</taxon>
        <taxon>Bacillati</taxon>
        <taxon>Actinomycetota</taxon>
        <taxon>Actinomycetes</taxon>
        <taxon>Kitasatosporales</taxon>
        <taxon>Streptomycetaceae</taxon>
        <taxon>Streptomyces</taxon>
    </lineage>
</organism>
<reference evidence="2" key="1">
    <citation type="journal article" date="2019" name="Microbiol. Resour. Announc.">
        <title>Draft Genomic Sequences of Streptomyces misionensis and Streptomyces albidoflavus, bacteria applied for phytopathogen biocontrol.</title>
        <authorList>
            <person name="Pylro V."/>
            <person name="Dias A."/>
            <person name="Andreote F."/>
            <person name="Varani A."/>
            <person name="Andreote C."/>
            <person name="Bernardo E."/>
            <person name="Martins T."/>
        </authorList>
    </citation>
    <scope>NUCLEOTIDE SEQUENCE [LARGE SCALE GENOMIC DNA]</scope>
    <source>
        <strain evidence="2">66</strain>
    </source>
</reference>
<evidence type="ECO:0000313" key="2">
    <source>
        <dbReference type="EMBL" id="TWV56417.1"/>
    </source>
</evidence>
<dbReference type="Proteomes" id="UP000320481">
    <property type="component" value="Unassembled WGS sequence"/>
</dbReference>
<dbReference type="Gene3D" id="2.60.20.30">
    <property type="match status" value="1"/>
</dbReference>
<proteinExistence type="predicted"/>
<gene>
    <name evidence="2" type="ORF">FRZ03_04740</name>
</gene>
<accession>A0A5C6JZX5</accession>
<feature type="signal peptide" evidence="1">
    <location>
        <begin position="1"/>
        <end position="29"/>
    </location>
</feature>
<keyword evidence="1" id="KW-0732">Signal</keyword>
<dbReference type="InterPro" id="IPR011024">
    <property type="entry name" value="G_crystallin-like"/>
</dbReference>
<name>A0A5C6JZX5_9ACTN</name>
<evidence type="ECO:0000256" key="1">
    <source>
        <dbReference type="SAM" id="SignalP"/>
    </source>
</evidence>
<dbReference type="InterPro" id="IPR015791">
    <property type="entry name" value="Antimic/Inh_G_crystallin-like"/>
</dbReference>
<dbReference type="AlphaFoldDB" id="A0A5C6JZX5"/>
<keyword evidence="3" id="KW-1185">Reference proteome</keyword>
<sequence length="126" mass="13708">MTGKLKKLVFVALTTAAITAIIPAGTASAINTVDCPRQGSTEFVRLDALDPAGSGSFTACFANAGEMPVTTISAPYAWARYIWTGNNRVQWYGDGRWQPDTPIDKWTTFSWPHYPGGVKIEAIRIL</sequence>
<dbReference type="SUPFAM" id="SSF49695">
    <property type="entry name" value="gamma-Crystallin-like"/>
    <property type="match status" value="1"/>
</dbReference>